<dbReference type="PANTHER" id="PTHR47823">
    <property type="entry name" value="ION_TRANS DOMAIN-CONTAINING PROTEIN"/>
    <property type="match status" value="1"/>
</dbReference>
<evidence type="ECO:0000256" key="2">
    <source>
        <dbReference type="ARBA" id="ARBA00022448"/>
    </source>
</evidence>
<keyword evidence="11" id="KW-1185">Reference proteome</keyword>
<evidence type="ECO:0000256" key="8">
    <source>
        <dbReference type="SAM" id="Phobius"/>
    </source>
</evidence>
<feature type="transmembrane region" description="Helical" evidence="8">
    <location>
        <begin position="346"/>
        <end position="366"/>
    </location>
</feature>
<evidence type="ECO:0000259" key="9">
    <source>
        <dbReference type="PROSITE" id="PS50042"/>
    </source>
</evidence>
<reference evidence="10" key="1">
    <citation type="submission" date="2021-09" db="EMBL/GenBank/DDBJ databases">
        <authorList>
            <consortium name="AG Swart"/>
            <person name="Singh M."/>
            <person name="Singh A."/>
            <person name="Seah K."/>
            <person name="Emmerich C."/>
        </authorList>
    </citation>
    <scope>NUCLEOTIDE SEQUENCE</scope>
    <source>
        <strain evidence="10">ATCC30299</strain>
    </source>
</reference>
<evidence type="ECO:0000256" key="7">
    <source>
        <dbReference type="ARBA" id="ARBA00023303"/>
    </source>
</evidence>
<dbReference type="GO" id="GO:0005249">
    <property type="term" value="F:voltage-gated potassium channel activity"/>
    <property type="evidence" value="ECO:0007669"/>
    <property type="project" value="InterPro"/>
</dbReference>
<sequence>MAEYFIHAFKGKLKNPSRLESAPGTPKKLSQGIDKFNIPPMTPRKLSANDESNHLLEGNNAETAHSKYYEIWQRAKRKIFTNIRMKKLMNNIRLFGPGMNEEMEEGDIENYFKKKKNQILTVRSGLIATNSTPCGIIHPSKGCRIVWNCYIGAVLIFTAIFIPYSMAFINSLVFDTWWWMNTIIDFSFLIDFLLNLNTAYIDSEGGLVTSRWKIFINYLKGWLILDLISAIPFGFFEAFSGQNESSSNNRKYSSLVRLFRLKGLPKLLRMLKAMKVEGNSKKAEILETFQHFFNLGHTTIRFVSTVFGLLIALHCVTCFWYICDKFDDFGPDTWVVRYGYIDSDHFTIYLTSMYWALTTLVTLGYGDITPLTLTEKSFTMCWMVISMYALSFVVSSLSSMFAQTDIRNNQLTQRLAEVDEFVSECNLSKEIQSKMHKVITMNTEQRAFSVENKENLLYELPMKLKYDIAMNMYHSVIKTLYFFNDRDENFIAKIMPLLQPFFVQALESIYSIGENSTDIMFIMRGRCQYVYGQENTTFRPMSEGQHFGDIETVQKITRKYNVQSSQECNLLVMGSRTVQIIEEEFPEVWKTMEKQALENDKKLRNALAEMKILHAANKEGNIKSMTSVLFKELLTQEVINLKNLENNTPGNSKFDFIKTANEKIDNLHNLTSENAKIIEKILRTVKELKNKKENNIEARQSLCIKQDQSTQTIFED</sequence>
<keyword evidence="6 8" id="KW-0472">Membrane</keyword>
<dbReference type="PROSITE" id="PS50042">
    <property type="entry name" value="CNMP_BINDING_3"/>
    <property type="match status" value="1"/>
</dbReference>
<dbReference type="InterPro" id="IPR005821">
    <property type="entry name" value="Ion_trans_dom"/>
</dbReference>
<evidence type="ECO:0000256" key="1">
    <source>
        <dbReference type="ARBA" id="ARBA00004141"/>
    </source>
</evidence>
<gene>
    <name evidence="10" type="ORF">BSTOLATCC_MIC37636</name>
</gene>
<feature type="transmembrane region" description="Helical" evidence="8">
    <location>
        <begin position="378"/>
        <end position="402"/>
    </location>
</feature>
<dbReference type="Gene3D" id="1.10.287.70">
    <property type="match status" value="1"/>
</dbReference>
<feature type="transmembrane region" description="Helical" evidence="8">
    <location>
        <begin position="302"/>
        <end position="322"/>
    </location>
</feature>
<dbReference type="FunFam" id="1.10.287.70:FF:000123">
    <property type="entry name" value="Potassium channel KAT3"/>
    <property type="match status" value="1"/>
</dbReference>
<keyword evidence="3 8" id="KW-0812">Transmembrane</keyword>
<keyword evidence="7" id="KW-0407">Ion channel</keyword>
<accession>A0AAU9JII8</accession>
<dbReference type="InterPro" id="IPR014710">
    <property type="entry name" value="RmlC-like_jellyroll"/>
</dbReference>
<name>A0AAU9JII8_9CILI</name>
<protein>
    <recommendedName>
        <fullName evidence="9">Cyclic nucleotide-binding domain-containing protein</fullName>
    </recommendedName>
</protein>
<dbReference type="SUPFAM" id="SSF51206">
    <property type="entry name" value="cAMP-binding domain-like"/>
    <property type="match status" value="1"/>
</dbReference>
<dbReference type="InterPro" id="IPR000595">
    <property type="entry name" value="cNMP-bd_dom"/>
</dbReference>
<dbReference type="Gene3D" id="2.60.120.10">
    <property type="entry name" value="Jelly Rolls"/>
    <property type="match status" value="1"/>
</dbReference>
<dbReference type="InterPro" id="IPR003938">
    <property type="entry name" value="K_chnl_volt-dep_EAG/ELK/ERG"/>
</dbReference>
<dbReference type="GO" id="GO:0016020">
    <property type="term" value="C:membrane"/>
    <property type="evidence" value="ECO:0007669"/>
    <property type="project" value="UniProtKB-SubCell"/>
</dbReference>
<feature type="domain" description="Cyclic nucleotide-binding" evidence="9">
    <location>
        <begin position="482"/>
        <end position="599"/>
    </location>
</feature>
<keyword evidence="4 8" id="KW-1133">Transmembrane helix</keyword>
<keyword evidence="2" id="KW-0813">Transport</keyword>
<dbReference type="EMBL" id="CAJZBQ010000037">
    <property type="protein sequence ID" value="CAG9324887.1"/>
    <property type="molecule type" value="Genomic_DNA"/>
</dbReference>
<feature type="transmembrane region" description="Helical" evidence="8">
    <location>
        <begin position="145"/>
        <end position="164"/>
    </location>
</feature>
<feature type="transmembrane region" description="Helical" evidence="8">
    <location>
        <begin position="176"/>
        <end position="194"/>
    </location>
</feature>
<dbReference type="CDD" id="cd00038">
    <property type="entry name" value="CAP_ED"/>
    <property type="match status" value="1"/>
</dbReference>
<dbReference type="InterPro" id="IPR018490">
    <property type="entry name" value="cNMP-bd_dom_sf"/>
</dbReference>
<dbReference type="Pfam" id="PF00520">
    <property type="entry name" value="Ion_trans"/>
    <property type="match status" value="1"/>
</dbReference>
<dbReference type="AlphaFoldDB" id="A0AAU9JII8"/>
<evidence type="ECO:0000256" key="5">
    <source>
        <dbReference type="ARBA" id="ARBA00023065"/>
    </source>
</evidence>
<proteinExistence type="predicted"/>
<keyword evidence="5" id="KW-0406">Ion transport</keyword>
<evidence type="ECO:0000313" key="11">
    <source>
        <dbReference type="Proteomes" id="UP001162131"/>
    </source>
</evidence>
<evidence type="ECO:0000313" key="10">
    <source>
        <dbReference type="EMBL" id="CAG9324887.1"/>
    </source>
</evidence>
<dbReference type="PANTHER" id="PTHR47823:SF9">
    <property type="entry name" value="CHROMOSOME UNDETERMINED SCAFFOLD_10, WHOLE GENOME SHOTGUN SEQUENCE"/>
    <property type="match status" value="1"/>
</dbReference>
<evidence type="ECO:0000256" key="3">
    <source>
        <dbReference type="ARBA" id="ARBA00022692"/>
    </source>
</evidence>
<dbReference type="PRINTS" id="PR01463">
    <property type="entry name" value="EAGCHANLFMLY"/>
</dbReference>
<evidence type="ECO:0000256" key="6">
    <source>
        <dbReference type="ARBA" id="ARBA00023136"/>
    </source>
</evidence>
<dbReference type="Proteomes" id="UP001162131">
    <property type="component" value="Unassembled WGS sequence"/>
</dbReference>
<comment type="subcellular location">
    <subcellularLocation>
        <location evidence="1">Membrane</location>
        <topology evidence="1">Multi-pass membrane protein</topology>
    </subcellularLocation>
</comment>
<evidence type="ECO:0000256" key="4">
    <source>
        <dbReference type="ARBA" id="ARBA00022989"/>
    </source>
</evidence>
<dbReference type="SUPFAM" id="SSF81324">
    <property type="entry name" value="Voltage-gated potassium channels"/>
    <property type="match status" value="1"/>
</dbReference>
<organism evidence="10 11">
    <name type="scientific">Blepharisma stoltei</name>
    <dbReference type="NCBI Taxonomy" id="1481888"/>
    <lineage>
        <taxon>Eukaryota</taxon>
        <taxon>Sar</taxon>
        <taxon>Alveolata</taxon>
        <taxon>Ciliophora</taxon>
        <taxon>Postciliodesmatophora</taxon>
        <taxon>Heterotrichea</taxon>
        <taxon>Heterotrichida</taxon>
        <taxon>Blepharismidae</taxon>
        <taxon>Blepharisma</taxon>
    </lineage>
</organism>
<comment type="caution">
    <text evidence="10">The sequence shown here is derived from an EMBL/GenBank/DDBJ whole genome shotgun (WGS) entry which is preliminary data.</text>
</comment>